<dbReference type="AlphaFoldDB" id="A0A6B3NX26"/>
<dbReference type="RefSeq" id="WP_163945884.1">
    <property type="nucleotide sequence ID" value="NZ_JAAHBU010000179.1"/>
</dbReference>
<dbReference type="GO" id="GO:0015297">
    <property type="term" value="F:antiporter activity"/>
    <property type="evidence" value="ECO:0007669"/>
    <property type="project" value="UniProtKB-KW"/>
</dbReference>
<dbReference type="InterPro" id="IPR006153">
    <property type="entry name" value="Cation/H_exchanger_TM"/>
</dbReference>
<protein>
    <submittedName>
        <fullName evidence="11">Sodium:proton antiporter</fullName>
    </submittedName>
</protein>
<comment type="caution">
    <text evidence="11">The sequence shown here is derived from an EMBL/GenBank/DDBJ whole genome shotgun (WGS) entry which is preliminary data.</text>
</comment>
<evidence type="ECO:0000256" key="1">
    <source>
        <dbReference type="ARBA" id="ARBA00004651"/>
    </source>
</evidence>
<keyword evidence="6 9" id="KW-1133">Transmembrane helix</keyword>
<evidence type="ECO:0000256" key="7">
    <source>
        <dbReference type="ARBA" id="ARBA00023065"/>
    </source>
</evidence>
<evidence type="ECO:0000313" key="11">
    <source>
        <dbReference type="EMBL" id="NER64770.1"/>
    </source>
</evidence>
<feature type="transmembrane region" description="Helical" evidence="9">
    <location>
        <begin position="187"/>
        <end position="208"/>
    </location>
</feature>
<keyword evidence="12" id="KW-1185">Reference proteome</keyword>
<keyword evidence="4" id="KW-1003">Cell membrane</keyword>
<dbReference type="InterPro" id="IPR038770">
    <property type="entry name" value="Na+/solute_symporter_sf"/>
</dbReference>
<feature type="non-terminal residue" evidence="11">
    <location>
        <position position="381"/>
    </location>
</feature>
<reference evidence="11 12" key="1">
    <citation type="submission" date="2020-02" db="EMBL/GenBank/DDBJ databases">
        <title>Broccoli isolated Pseudomonas sp.</title>
        <authorList>
            <person name="Fujikawa T."/>
            <person name="Sawada H."/>
        </authorList>
    </citation>
    <scope>NUCLEOTIDE SEQUENCE [LARGE SCALE GENOMIC DNA]</scope>
    <source>
        <strain evidence="11 12">MAFF212427</strain>
    </source>
</reference>
<accession>A0A6B3NX26</accession>
<keyword evidence="5 9" id="KW-0812">Transmembrane</keyword>
<dbReference type="Gene3D" id="1.20.1530.20">
    <property type="match status" value="1"/>
</dbReference>
<keyword evidence="3" id="KW-0050">Antiport</keyword>
<comment type="subcellular location">
    <subcellularLocation>
        <location evidence="1">Cell membrane</location>
        <topology evidence="1">Multi-pass membrane protein</topology>
    </subcellularLocation>
</comment>
<name>A0A6B3NX26_9PSED</name>
<dbReference type="GO" id="GO:1902600">
    <property type="term" value="P:proton transmembrane transport"/>
    <property type="evidence" value="ECO:0007669"/>
    <property type="project" value="InterPro"/>
</dbReference>
<dbReference type="PANTHER" id="PTHR32507:SF0">
    <property type="entry name" value="NA(+)_H(+) ANTIPORTER 2-RELATED"/>
    <property type="match status" value="1"/>
</dbReference>
<evidence type="ECO:0000256" key="4">
    <source>
        <dbReference type="ARBA" id="ARBA00022475"/>
    </source>
</evidence>
<keyword evidence="7" id="KW-0406">Ion transport</keyword>
<feature type="transmembrane region" description="Helical" evidence="9">
    <location>
        <begin position="334"/>
        <end position="354"/>
    </location>
</feature>
<feature type="domain" description="Cation/H+ exchanger transmembrane" evidence="10">
    <location>
        <begin position="16"/>
        <end position="380"/>
    </location>
</feature>
<feature type="transmembrane region" description="Helical" evidence="9">
    <location>
        <begin position="93"/>
        <end position="113"/>
    </location>
</feature>
<feature type="transmembrane region" description="Helical" evidence="9">
    <location>
        <begin position="296"/>
        <end position="313"/>
    </location>
</feature>
<evidence type="ECO:0000256" key="3">
    <source>
        <dbReference type="ARBA" id="ARBA00022449"/>
    </source>
</evidence>
<feature type="transmembrane region" description="Helical" evidence="9">
    <location>
        <begin position="54"/>
        <end position="72"/>
    </location>
</feature>
<keyword evidence="8 9" id="KW-0472">Membrane</keyword>
<feature type="transmembrane region" description="Helical" evidence="9">
    <location>
        <begin position="154"/>
        <end position="175"/>
    </location>
</feature>
<dbReference type="PANTHER" id="PTHR32507">
    <property type="entry name" value="NA(+)/H(+) ANTIPORTER 1"/>
    <property type="match status" value="1"/>
</dbReference>
<keyword evidence="2" id="KW-0813">Transport</keyword>
<evidence type="ECO:0000256" key="2">
    <source>
        <dbReference type="ARBA" id="ARBA00022448"/>
    </source>
</evidence>
<gene>
    <name evidence="11" type="ORF">G3436_13940</name>
</gene>
<dbReference type="GO" id="GO:0005886">
    <property type="term" value="C:plasma membrane"/>
    <property type="evidence" value="ECO:0007669"/>
    <property type="project" value="UniProtKB-SubCell"/>
</dbReference>
<feature type="transmembrane region" description="Helical" evidence="9">
    <location>
        <begin position="220"/>
        <end position="238"/>
    </location>
</feature>
<feature type="transmembrane region" description="Helical" evidence="9">
    <location>
        <begin position="360"/>
        <end position="380"/>
    </location>
</feature>
<evidence type="ECO:0000256" key="6">
    <source>
        <dbReference type="ARBA" id="ARBA00022989"/>
    </source>
</evidence>
<dbReference type="EMBL" id="JAAHBU010000179">
    <property type="protein sequence ID" value="NER64770.1"/>
    <property type="molecule type" value="Genomic_DNA"/>
</dbReference>
<organism evidence="11 12">
    <name type="scientific">Pseudomonas brassicae</name>
    <dbReference type="NCBI Taxonomy" id="2708063"/>
    <lineage>
        <taxon>Bacteria</taxon>
        <taxon>Pseudomonadati</taxon>
        <taxon>Pseudomonadota</taxon>
        <taxon>Gammaproteobacteria</taxon>
        <taxon>Pseudomonadales</taxon>
        <taxon>Pseudomonadaceae</taxon>
        <taxon>Pseudomonas</taxon>
    </lineage>
</organism>
<evidence type="ECO:0000256" key="5">
    <source>
        <dbReference type="ARBA" id="ARBA00022692"/>
    </source>
</evidence>
<evidence type="ECO:0000259" key="10">
    <source>
        <dbReference type="Pfam" id="PF00999"/>
    </source>
</evidence>
<evidence type="ECO:0000313" key="12">
    <source>
        <dbReference type="Proteomes" id="UP000482634"/>
    </source>
</evidence>
<sequence length="381" mass="40689">MDEQQIFLAFAGIGAAALGCQWLAWRLKLPAILFLLLSGIVAGPLLGWLDPQALFGPLLMPLVSLAVALILFEGSLTLHLSQWREIGSVVRRMVTLGALATWLVISVATHWLLGFDWLLAILFGTLTLVTGPTVIVPMLRVVRPKATIANILRWEGIVIDPIGALLAVVMYSFIIASAAGDGLSRSLLTFAGVILCGSASGVAGGWLLGQVIRRQWLPEYLHNLASLAAVLGIFIGANQLMHESGLLAVTLMGMWLANMKGVDVRQILHFKENLSVLLISGLFILLAARLDLHALLGLGPAVLALLLVIQLVARPLNVALCTWGSQLNWRERALLAWIAPRGIVAAAVSAIFAIRLDEAGHAGALLLVPLTFAVIIGTVVL</sequence>
<feature type="transmembrane region" description="Helical" evidence="9">
    <location>
        <begin position="31"/>
        <end position="48"/>
    </location>
</feature>
<evidence type="ECO:0000256" key="8">
    <source>
        <dbReference type="ARBA" id="ARBA00023136"/>
    </source>
</evidence>
<feature type="transmembrane region" description="Helical" evidence="9">
    <location>
        <begin position="274"/>
        <end position="290"/>
    </location>
</feature>
<evidence type="ECO:0000256" key="9">
    <source>
        <dbReference type="SAM" id="Phobius"/>
    </source>
</evidence>
<feature type="transmembrane region" description="Helical" evidence="9">
    <location>
        <begin position="119"/>
        <end position="142"/>
    </location>
</feature>
<dbReference type="Pfam" id="PF00999">
    <property type="entry name" value="Na_H_Exchanger"/>
    <property type="match status" value="1"/>
</dbReference>
<feature type="transmembrane region" description="Helical" evidence="9">
    <location>
        <begin position="6"/>
        <end position="24"/>
    </location>
</feature>
<proteinExistence type="predicted"/>
<dbReference type="Proteomes" id="UP000482634">
    <property type="component" value="Unassembled WGS sequence"/>
</dbReference>